<evidence type="ECO:0000256" key="16">
    <source>
        <dbReference type="RuleBase" id="RU003464"/>
    </source>
</evidence>
<dbReference type="EMBL" id="DXGI01000022">
    <property type="protein sequence ID" value="HIW77648.1"/>
    <property type="molecule type" value="Genomic_DNA"/>
</dbReference>
<dbReference type="InterPro" id="IPR019230">
    <property type="entry name" value="RNA_MeTrfase_C_dom"/>
</dbReference>
<evidence type="ECO:0000256" key="14">
    <source>
        <dbReference type="ARBA" id="ARBA00047783"/>
    </source>
</evidence>
<dbReference type="Gene3D" id="1.10.1270.20">
    <property type="entry name" value="tRNA(m1g37)methyltransferase, domain 2"/>
    <property type="match status" value="1"/>
</dbReference>
<dbReference type="EC" id="2.1.1.228" evidence="5 15"/>
<dbReference type="Pfam" id="PF09936">
    <property type="entry name" value="Methyltrn_RNA_4"/>
    <property type="match status" value="1"/>
</dbReference>
<evidence type="ECO:0000313" key="19">
    <source>
        <dbReference type="EMBL" id="HIW77648.1"/>
    </source>
</evidence>
<keyword evidence="9 15" id="KW-0808">Transferase</keyword>
<protein>
    <recommendedName>
        <fullName evidence="6 15">tRNA (guanine-N(1)-)-methyltransferase</fullName>
        <ecNumber evidence="5 15">2.1.1.228</ecNumber>
    </recommendedName>
    <alternativeName>
        <fullName evidence="12 15">M1G-methyltransferase</fullName>
    </alternativeName>
    <alternativeName>
        <fullName evidence="13 15">tRNA [GM37] methyltransferase</fullName>
    </alternativeName>
</protein>
<name>A0A9D1QZC0_9BACT</name>
<dbReference type="InterPro" id="IPR002649">
    <property type="entry name" value="tRNA_m1G_MeTrfase_TrmD"/>
</dbReference>
<evidence type="ECO:0000256" key="4">
    <source>
        <dbReference type="ARBA" id="ARBA00011738"/>
    </source>
</evidence>
<dbReference type="CDD" id="cd18080">
    <property type="entry name" value="TrmD-like"/>
    <property type="match status" value="1"/>
</dbReference>
<keyword evidence="8 15" id="KW-0489">Methyltransferase</keyword>
<comment type="caution">
    <text evidence="15">Lacks conserved residue(s) required for the propagation of feature annotation.</text>
</comment>
<evidence type="ECO:0000259" key="18">
    <source>
        <dbReference type="Pfam" id="PF09936"/>
    </source>
</evidence>
<dbReference type="Pfam" id="PF01746">
    <property type="entry name" value="tRNA_m1G_MT"/>
    <property type="match status" value="1"/>
</dbReference>
<comment type="catalytic activity">
    <reaction evidence="14 15 16">
        <text>guanosine(37) in tRNA + S-adenosyl-L-methionine = N(1)-methylguanosine(37) in tRNA + S-adenosyl-L-homocysteine + H(+)</text>
        <dbReference type="Rhea" id="RHEA:36899"/>
        <dbReference type="Rhea" id="RHEA-COMP:10145"/>
        <dbReference type="Rhea" id="RHEA-COMP:10147"/>
        <dbReference type="ChEBI" id="CHEBI:15378"/>
        <dbReference type="ChEBI" id="CHEBI:57856"/>
        <dbReference type="ChEBI" id="CHEBI:59789"/>
        <dbReference type="ChEBI" id="CHEBI:73542"/>
        <dbReference type="ChEBI" id="CHEBI:74269"/>
        <dbReference type="EC" id="2.1.1.228"/>
    </reaction>
</comment>
<feature type="domain" description="tRNA (guanine-N(1)-)-methyltransferase C-terminal" evidence="18">
    <location>
        <begin position="251"/>
        <end position="429"/>
    </location>
</feature>
<comment type="similarity">
    <text evidence="3 15 16">Belongs to the RNA methyltransferase TrmD family.</text>
</comment>
<gene>
    <name evidence="15 19" type="primary">trmD</name>
    <name evidence="19" type="ORF">H9874_00680</name>
</gene>
<dbReference type="GO" id="GO:0052906">
    <property type="term" value="F:tRNA (guanine(37)-N1)-methyltransferase activity"/>
    <property type="evidence" value="ECO:0007669"/>
    <property type="project" value="UniProtKB-UniRule"/>
</dbReference>
<comment type="function">
    <text evidence="1 15 16">Specifically methylates guanosine-37 in various tRNAs.</text>
</comment>
<feature type="domain" description="tRNA methyltransferase TRMD/TRM10-type" evidence="17">
    <location>
        <begin position="1"/>
        <end position="223"/>
    </location>
</feature>
<evidence type="ECO:0000256" key="2">
    <source>
        <dbReference type="ARBA" id="ARBA00004496"/>
    </source>
</evidence>
<proteinExistence type="inferred from homology"/>
<accession>A0A9D1QZC0</accession>
<evidence type="ECO:0000256" key="9">
    <source>
        <dbReference type="ARBA" id="ARBA00022679"/>
    </source>
</evidence>
<reference evidence="19" key="1">
    <citation type="journal article" date="2021" name="PeerJ">
        <title>Extensive microbial diversity within the chicken gut microbiome revealed by metagenomics and culture.</title>
        <authorList>
            <person name="Gilroy R."/>
            <person name="Ravi A."/>
            <person name="Getino M."/>
            <person name="Pursley I."/>
            <person name="Horton D.L."/>
            <person name="Alikhan N.F."/>
            <person name="Baker D."/>
            <person name="Gharbi K."/>
            <person name="Hall N."/>
            <person name="Watson M."/>
            <person name="Adriaenssens E.M."/>
            <person name="Foster-Nyarko E."/>
            <person name="Jarju S."/>
            <person name="Secka A."/>
            <person name="Antonio M."/>
            <person name="Oren A."/>
            <person name="Chaudhuri R.R."/>
            <person name="La Ragione R."/>
            <person name="Hildebrand F."/>
            <person name="Pallen M.J."/>
        </authorList>
    </citation>
    <scope>NUCLEOTIDE SEQUENCE</scope>
    <source>
        <strain evidence="19">ChiSxjej5B17-1746</strain>
    </source>
</reference>
<evidence type="ECO:0000256" key="13">
    <source>
        <dbReference type="ARBA" id="ARBA00033392"/>
    </source>
</evidence>
<dbReference type="Gene3D" id="3.40.1280.10">
    <property type="match status" value="2"/>
</dbReference>
<dbReference type="NCBIfam" id="NF000648">
    <property type="entry name" value="PRK00026.1"/>
    <property type="match status" value="1"/>
</dbReference>
<reference evidence="19" key="2">
    <citation type="submission" date="2021-04" db="EMBL/GenBank/DDBJ databases">
        <authorList>
            <person name="Gilroy R."/>
        </authorList>
    </citation>
    <scope>NUCLEOTIDE SEQUENCE</scope>
    <source>
        <strain evidence="19">ChiSxjej5B17-1746</strain>
    </source>
</reference>
<dbReference type="NCBIfam" id="TIGR00088">
    <property type="entry name" value="trmD"/>
    <property type="match status" value="1"/>
</dbReference>
<dbReference type="GO" id="GO:0005829">
    <property type="term" value="C:cytosol"/>
    <property type="evidence" value="ECO:0007669"/>
    <property type="project" value="TreeGrafter"/>
</dbReference>
<dbReference type="SUPFAM" id="SSF75217">
    <property type="entry name" value="alpha/beta knot"/>
    <property type="match status" value="1"/>
</dbReference>
<keyword evidence="11 15" id="KW-0819">tRNA processing</keyword>
<comment type="caution">
    <text evidence="19">The sequence shown here is derived from an EMBL/GenBank/DDBJ whole genome shotgun (WGS) entry which is preliminary data.</text>
</comment>
<evidence type="ECO:0000313" key="20">
    <source>
        <dbReference type="Proteomes" id="UP000824264"/>
    </source>
</evidence>
<keyword evidence="7 15" id="KW-0963">Cytoplasm</keyword>
<evidence type="ECO:0000256" key="12">
    <source>
        <dbReference type="ARBA" id="ARBA00029736"/>
    </source>
</evidence>
<evidence type="ECO:0000256" key="6">
    <source>
        <dbReference type="ARBA" id="ARBA00014679"/>
    </source>
</evidence>
<comment type="subunit">
    <text evidence="4 15 16">Homodimer.</text>
</comment>
<dbReference type="InterPro" id="IPR016009">
    <property type="entry name" value="tRNA_MeTrfase_TRMD/TRM10"/>
</dbReference>
<evidence type="ECO:0000256" key="7">
    <source>
        <dbReference type="ARBA" id="ARBA00022490"/>
    </source>
</evidence>
<dbReference type="CDD" id="cd18085">
    <property type="entry name" value="TM1570-like"/>
    <property type="match status" value="1"/>
</dbReference>
<evidence type="ECO:0000256" key="1">
    <source>
        <dbReference type="ARBA" id="ARBA00002634"/>
    </source>
</evidence>
<dbReference type="GO" id="GO:0002939">
    <property type="term" value="P:tRNA N1-guanine methylation"/>
    <property type="evidence" value="ECO:0007669"/>
    <property type="project" value="TreeGrafter"/>
</dbReference>
<dbReference type="HAMAP" id="MF_00605">
    <property type="entry name" value="TrmD"/>
    <property type="match status" value="1"/>
</dbReference>
<dbReference type="FunFam" id="1.10.1270.20:FF:000001">
    <property type="entry name" value="tRNA (guanine-N(1)-)-methyltransferase"/>
    <property type="match status" value="1"/>
</dbReference>
<evidence type="ECO:0000256" key="3">
    <source>
        <dbReference type="ARBA" id="ARBA00007630"/>
    </source>
</evidence>
<evidence type="ECO:0000256" key="10">
    <source>
        <dbReference type="ARBA" id="ARBA00022691"/>
    </source>
</evidence>
<evidence type="ECO:0000256" key="11">
    <source>
        <dbReference type="ARBA" id="ARBA00022694"/>
    </source>
</evidence>
<dbReference type="InterPro" id="IPR029028">
    <property type="entry name" value="Alpha/beta_knot_MTases"/>
</dbReference>
<evidence type="ECO:0000259" key="17">
    <source>
        <dbReference type="Pfam" id="PF01746"/>
    </source>
</evidence>
<organism evidence="19 20">
    <name type="scientific">Candidatus Bilophila faecipullorum</name>
    <dbReference type="NCBI Taxonomy" id="2838482"/>
    <lineage>
        <taxon>Bacteria</taxon>
        <taxon>Pseudomonadati</taxon>
        <taxon>Thermodesulfobacteriota</taxon>
        <taxon>Desulfovibrionia</taxon>
        <taxon>Desulfovibrionales</taxon>
        <taxon>Desulfovibrionaceae</taxon>
        <taxon>Bilophila</taxon>
    </lineage>
</organism>
<sequence length="432" mass="47067">MRINIVTLFPEWFTSPLETALLGKAREAGLVDFRLLNPRDRAEDRHHIVDDRPYGGGPGMVMMLEPLVKTLRELQGQGGAGRIIMLAAAGKPLTQSLARELAREETLTLVCGRYEGIDARLMDILPVEQVSVGEAVLNGGEAAAMMLVEAATRLIPGFMGKEESGDDESFSAGLLEYPHFTRPEVFEGVAVPEILRSGDHARIAAWRRQQSLRTTLRVRPDMLDATPLAGADMAYLRQTAMEAGRLPLGRNLHCALVHYPVYLGDRKTGATSLTNLDVHDIARCSRTYGLGSFTVVTPLKDQQAILETLVRHWTDGPGGASNPDRAEAFRLVGLASDVREAIDSVEARTGQRPVLLGTSARDGGVMTPQAVRDCLLERPVLLLFGTGHGLAPEVLDACDGVLRPLRWMDEYNHLPVRGAVAITLDRVLGDCC</sequence>
<evidence type="ECO:0000256" key="15">
    <source>
        <dbReference type="HAMAP-Rule" id="MF_00605"/>
    </source>
</evidence>
<dbReference type="PANTHER" id="PTHR46417">
    <property type="entry name" value="TRNA (GUANINE-N(1)-)-METHYLTRANSFERASE"/>
    <property type="match status" value="1"/>
</dbReference>
<feature type="binding site" evidence="15">
    <location>
        <position position="112"/>
    </location>
    <ligand>
        <name>S-adenosyl-L-methionine</name>
        <dbReference type="ChEBI" id="CHEBI:59789"/>
    </ligand>
</feature>
<comment type="subcellular location">
    <subcellularLocation>
        <location evidence="2 15 16">Cytoplasm</location>
    </subcellularLocation>
</comment>
<dbReference type="AlphaFoldDB" id="A0A9D1QZC0"/>
<keyword evidence="10 15" id="KW-0949">S-adenosyl-L-methionine</keyword>
<dbReference type="InterPro" id="IPR029026">
    <property type="entry name" value="tRNA_m1G_MTases_N"/>
</dbReference>
<dbReference type="Proteomes" id="UP000824264">
    <property type="component" value="Unassembled WGS sequence"/>
</dbReference>
<evidence type="ECO:0000256" key="5">
    <source>
        <dbReference type="ARBA" id="ARBA00012807"/>
    </source>
</evidence>
<evidence type="ECO:0000256" key="8">
    <source>
        <dbReference type="ARBA" id="ARBA00022603"/>
    </source>
</evidence>
<dbReference type="PANTHER" id="PTHR46417:SF1">
    <property type="entry name" value="TRNA (GUANINE-N(1)-)-METHYLTRANSFERASE"/>
    <property type="match status" value="1"/>
</dbReference>
<dbReference type="InterPro" id="IPR023148">
    <property type="entry name" value="tRNA_m1G_MeTrfase_C_sf"/>
</dbReference>